<feature type="region of interest" description="Disordered" evidence="1">
    <location>
        <begin position="226"/>
        <end position="249"/>
    </location>
</feature>
<keyword evidence="2" id="KW-0472">Membrane</keyword>
<dbReference type="Proteomes" id="UP000288805">
    <property type="component" value="Unassembled WGS sequence"/>
</dbReference>
<dbReference type="Pfam" id="PF03140">
    <property type="entry name" value="DUF247"/>
    <property type="match status" value="1"/>
</dbReference>
<dbReference type="AlphaFoldDB" id="A0A438FQR8"/>
<dbReference type="PANTHER" id="PTHR31549:SF191">
    <property type="entry name" value="DUF247 DOMAIN PROTEIN"/>
    <property type="match status" value="1"/>
</dbReference>
<dbReference type="EMBL" id="QGNW01000778">
    <property type="protein sequence ID" value="RVW62298.1"/>
    <property type="molecule type" value="Genomic_DNA"/>
</dbReference>
<evidence type="ECO:0000313" key="3">
    <source>
        <dbReference type="EMBL" id="RVW62298.1"/>
    </source>
</evidence>
<name>A0A438FQR8_VITVI</name>
<organism evidence="3 4">
    <name type="scientific">Vitis vinifera</name>
    <name type="common">Grape</name>
    <dbReference type="NCBI Taxonomy" id="29760"/>
    <lineage>
        <taxon>Eukaryota</taxon>
        <taxon>Viridiplantae</taxon>
        <taxon>Streptophyta</taxon>
        <taxon>Embryophyta</taxon>
        <taxon>Tracheophyta</taxon>
        <taxon>Spermatophyta</taxon>
        <taxon>Magnoliopsida</taxon>
        <taxon>eudicotyledons</taxon>
        <taxon>Gunneridae</taxon>
        <taxon>Pentapetalae</taxon>
        <taxon>rosids</taxon>
        <taxon>Vitales</taxon>
        <taxon>Vitaceae</taxon>
        <taxon>Viteae</taxon>
        <taxon>Vitis</taxon>
    </lineage>
</organism>
<evidence type="ECO:0000256" key="2">
    <source>
        <dbReference type="SAM" id="Phobius"/>
    </source>
</evidence>
<evidence type="ECO:0000313" key="4">
    <source>
        <dbReference type="Proteomes" id="UP000288805"/>
    </source>
</evidence>
<feature type="region of interest" description="Disordered" evidence="1">
    <location>
        <begin position="1"/>
        <end position="39"/>
    </location>
</feature>
<accession>A0A438FQR8</accession>
<dbReference type="PANTHER" id="PTHR31549">
    <property type="entry name" value="PROTEIN, PUTATIVE (DUF247)-RELATED-RELATED"/>
    <property type="match status" value="1"/>
</dbReference>
<keyword evidence="2" id="KW-0812">Transmembrane</keyword>
<evidence type="ECO:0000256" key="1">
    <source>
        <dbReference type="SAM" id="MobiDB-lite"/>
    </source>
</evidence>
<keyword evidence="2" id="KW-1133">Transmembrane helix</keyword>
<reference evidence="3 4" key="1">
    <citation type="journal article" date="2018" name="PLoS Genet.">
        <title>Population sequencing reveals clonal diversity and ancestral inbreeding in the grapevine cultivar Chardonnay.</title>
        <authorList>
            <person name="Roach M.J."/>
            <person name="Johnson D.L."/>
            <person name="Bohlmann J."/>
            <person name="van Vuuren H.J."/>
            <person name="Jones S.J."/>
            <person name="Pretorius I.S."/>
            <person name="Schmidt S.A."/>
            <person name="Borneman A.R."/>
        </authorList>
    </citation>
    <scope>NUCLEOTIDE SEQUENCE [LARGE SCALE GENOMIC DNA]</scope>
    <source>
        <strain evidence="4">cv. Chardonnay</strain>
        <tissue evidence="3">Leaf</tissue>
    </source>
</reference>
<protein>
    <submittedName>
        <fullName evidence="3">UPF0481 protein</fullName>
    </submittedName>
</protein>
<comment type="caution">
    <text evidence="3">The sequence shown here is derived from an EMBL/GenBank/DDBJ whole genome shotgun (WGS) entry which is preliminary data.</text>
</comment>
<sequence length="533" mass="60811">MAEKQEMMNDGEIELERDQPSGKSGQTGREPEEHGIDIDELWTKSLKKARESTQSKSRWPRIPKVPQMLRGTQDFKKFYEPRVISFGPYHYGKPDLHPGQMIKPLYAERFLADSNQNIKHLYTKIEREIEEVKNCYDWNGTTKYHHAKLAWMMLLDGCFLLQFIRSRQDDNKVDMSKVLRDHQVCFVEQDLFLLENQLPFGVLKLIFEGANFNDGSPMEEMIKKFVNHTGRPKGSTSKIPLEEEDEEPSHLLDLFRSALLGKYKKGKKPEGGSQPERVQESSLSSSGGGKGGSQPERVQESSSSSSGGGKGGSQPERVQESSSSSQGGKGGLCCRWKKGKQRDIRQSFRHIKELKAAGIHLKPSRTSFLRDISFKSCFFRGYLKLPPIMVDDSTKPRFLNIVAYEMCPDAPDDYAVTSYICFLCHLIDHADDVEELRSKHILYNFLGSDEQVAKIFNEIADDLVEHDAYNELKSSIQKDYDRRVNTWIAEGLHGHFRSPWTFMALIAAVLILILTGIQTYYAHPGLRNGRLYD</sequence>
<dbReference type="InterPro" id="IPR004158">
    <property type="entry name" value="DUF247_pln"/>
</dbReference>
<feature type="transmembrane region" description="Helical" evidence="2">
    <location>
        <begin position="500"/>
        <end position="521"/>
    </location>
</feature>
<gene>
    <name evidence="3" type="primary">VvCHDp000026_61</name>
    <name evidence="3" type="ORF">CK203_061551</name>
</gene>
<proteinExistence type="predicted"/>
<feature type="region of interest" description="Disordered" evidence="1">
    <location>
        <begin position="265"/>
        <end position="334"/>
    </location>
</feature>